<dbReference type="GO" id="GO:0003677">
    <property type="term" value="F:DNA binding"/>
    <property type="evidence" value="ECO:0007669"/>
    <property type="project" value="UniProtKB-UniRule"/>
</dbReference>
<dbReference type="AlphaFoldDB" id="A0A2M8EJR7"/>
<dbReference type="Pfam" id="PF03118">
    <property type="entry name" value="RNA_pol_A_CTD"/>
    <property type="match status" value="1"/>
</dbReference>
<dbReference type="SUPFAM" id="SSF55257">
    <property type="entry name" value="RBP11-like subunits of RNA polymerase"/>
    <property type="match status" value="1"/>
</dbReference>
<keyword evidence="5 11" id="KW-0808">Transferase</keyword>
<protein>
    <recommendedName>
        <fullName evidence="3 11">DNA-directed RNA polymerase subunit alpha</fullName>
        <shortName evidence="11">RNAP subunit alpha</shortName>
        <ecNumber evidence="2 11">2.7.7.6</ecNumber>
    </recommendedName>
    <alternativeName>
        <fullName evidence="9 11">RNA polymerase subunit alpha</fullName>
    </alternativeName>
    <alternativeName>
        <fullName evidence="8 11">Transcriptase subunit alpha</fullName>
    </alternativeName>
</protein>
<organism evidence="13 14">
    <name type="scientific">candidate division WWE3 bacterium CG_4_9_14_0_2_um_filter_48_10</name>
    <dbReference type="NCBI Taxonomy" id="1975078"/>
    <lineage>
        <taxon>Bacteria</taxon>
        <taxon>Katanobacteria</taxon>
    </lineage>
</organism>
<dbReference type="Proteomes" id="UP000228781">
    <property type="component" value="Unassembled WGS sequence"/>
</dbReference>
<dbReference type="HAMAP" id="MF_00059">
    <property type="entry name" value="RNApol_bact_RpoA"/>
    <property type="match status" value="1"/>
</dbReference>
<dbReference type="EC" id="2.7.7.6" evidence="2 11"/>
<reference evidence="14" key="1">
    <citation type="submission" date="2017-09" db="EMBL/GenBank/DDBJ databases">
        <title>Depth-based differentiation of microbial function through sediment-hosted aquifers and enrichment of novel symbionts in the deep terrestrial subsurface.</title>
        <authorList>
            <person name="Probst A.J."/>
            <person name="Ladd B."/>
            <person name="Jarett J.K."/>
            <person name="Geller-Mcgrath D.E."/>
            <person name="Sieber C.M.K."/>
            <person name="Emerson J.B."/>
            <person name="Anantharaman K."/>
            <person name="Thomas B.C."/>
            <person name="Malmstrom R."/>
            <person name="Stieglmeier M."/>
            <person name="Klingl A."/>
            <person name="Woyke T."/>
            <person name="Ryan C.M."/>
            <person name="Banfield J.F."/>
        </authorList>
    </citation>
    <scope>NUCLEOTIDE SEQUENCE [LARGE SCALE GENOMIC DNA]</scope>
</reference>
<dbReference type="CDD" id="cd06928">
    <property type="entry name" value="RNAP_alpha_NTD"/>
    <property type="match status" value="1"/>
</dbReference>
<dbReference type="GO" id="GO:0005737">
    <property type="term" value="C:cytoplasm"/>
    <property type="evidence" value="ECO:0007669"/>
    <property type="project" value="UniProtKB-ARBA"/>
</dbReference>
<comment type="subunit">
    <text evidence="11">Homodimer. The RNAP catalytic core consists of 2 alpha, 1 beta, 1 beta' and 1 omega subunit. When a sigma factor is associated with the core the holoenzyme is formed, which can initiate transcription.</text>
</comment>
<comment type="catalytic activity">
    <reaction evidence="10 11">
        <text>RNA(n) + a ribonucleoside 5'-triphosphate = RNA(n+1) + diphosphate</text>
        <dbReference type="Rhea" id="RHEA:21248"/>
        <dbReference type="Rhea" id="RHEA-COMP:14527"/>
        <dbReference type="Rhea" id="RHEA-COMP:17342"/>
        <dbReference type="ChEBI" id="CHEBI:33019"/>
        <dbReference type="ChEBI" id="CHEBI:61557"/>
        <dbReference type="ChEBI" id="CHEBI:140395"/>
        <dbReference type="EC" id="2.7.7.6"/>
    </reaction>
</comment>
<evidence type="ECO:0000256" key="6">
    <source>
        <dbReference type="ARBA" id="ARBA00022695"/>
    </source>
</evidence>
<dbReference type="NCBIfam" id="NF003519">
    <property type="entry name" value="PRK05182.2-5"/>
    <property type="match status" value="1"/>
</dbReference>
<dbReference type="SMART" id="SM00662">
    <property type="entry name" value="RPOLD"/>
    <property type="match status" value="1"/>
</dbReference>
<evidence type="ECO:0000259" key="12">
    <source>
        <dbReference type="SMART" id="SM00662"/>
    </source>
</evidence>
<evidence type="ECO:0000256" key="7">
    <source>
        <dbReference type="ARBA" id="ARBA00023163"/>
    </source>
</evidence>
<dbReference type="Gene3D" id="3.30.1360.10">
    <property type="entry name" value="RNA polymerase, RBP11-like subunit"/>
    <property type="match status" value="1"/>
</dbReference>
<evidence type="ECO:0000256" key="1">
    <source>
        <dbReference type="ARBA" id="ARBA00007123"/>
    </source>
</evidence>
<dbReference type="InterPro" id="IPR011260">
    <property type="entry name" value="RNAP_asu_C"/>
</dbReference>
<feature type="region of interest" description="Alpha N-terminal domain (alpha-NTD)" evidence="11">
    <location>
        <begin position="1"/>
        <end position="227"/>
    </location>
</feature>
<evidence type="ECO:0000256" key="10">
    <source>
        <dbReference type="ARBA" id="ARBA00048552"/>
    </source>
</evidence>
<evidence type="ECO:0000256" key="2">
    <source>
        <dbReference type="ARBA" id="ARBA00012418"/>
    </source>
</evidence>
<keyword evidence="7 11" id="KW-0804">Transcription</keyword>
<dbReference type="GO" id="GO:0006351">
    <property type="term" value="P:DNA-templated transcription"/>
    <property type="evidence" value="ECO:0007669"/>
    <property type="project" value="UniProtKB-UniRule"/>
</dbReference>
<evidence type="ECO:0000256" key="8">
    <source>
        <dbReference type="ARBA" id="ARBA00032524"/>
    </source>
</evidence>
<dbReference type="SUPFAM" id="SSF56553">
    <property type="entry name" value="Insert subdomain of RNA polymerase alpha subunit"/>
    <property type="match status" value="1"/>
</dbReference>
<comment type="similarity">
    <text evidence="1 11">Belongs to the RNA polymerase alpha chain family.</text>
</comment>
<proteinExistence type="inferred from homology"/>
<comment type="caution">
    <text evidence="13">The sequence shown here is derived from an EMBL/GenBank/DDBJ whole genome shotgun (WGS) entry which is preliminary data.</text>
</comment>
<name>A0A2M8EJR7_UNCKA</name>
<dbReference type="EMBL" id="PFSK01000014">
    <property type="protein sequence ID" value="PJC22975.1"/>
    <property type="molecule type" value="Genomic_DNA"/>
</dbReference>
<evidence type="ECO:0000313" key="14">
    <source>
        <dbReference type="Proteomes" id="UP000228781"/>
    </source>
</evidence>
<dbReference type="InterPro" id="IPR011773">
    <property type="entry name" value="DNA-dir_RpoA"/>
</dbReference>
<evidence type="ECO:0000256" key="5">
    <source>
        <dbReference type="ARBA" id="ARBA00022679"/>
    </source>
</evidence>
<feature type="domain" description="DNA-directed RNA polymerase RpoA/D/Rpb3-type" evidence="12">
    <location>
        <begin position="18"/>
        <end position="224"/>
    </location>
</feature>
<dbReference type="InterPro" id="IPR011262">
    <property type="entry name" value="DNA-dir_RNA_pol_insert"/>
</dbReference>
<dbReference type="GO" id="GO:0003899">
    <property type="term" value="F:DNA-directed RNA polymerase activity"/>
    <property type="evidence" value="ECO:0007669"/>
    <property type="project" value="UniProtKB-UniRule"/>
</dbReference>
<evidence type="ECO:0000256" key="3">
    <source>
        <dbReference type="ARBA" id="ARBA00015972"/>
    </source>
</evidence>
<accession>A0A2M8EJR7</accession>
<comment type="domain">
    <text evidence="11">The N-terminal domain is essential for RNAP assembly and basal transcription, whereas the C-terminal domain is involved in interaction with transcriptional regulators and with upstream promoter elements.</text>
</comment>
<evidence type="ECO:0000256" key="9">
    <source>
        <dbReference type="ARBA" id="ARBA00033070"/>
    </source>
</evidence>
<gene>
    <name evidence="11" type="primary">rpoA</name>
    <name evidence="13" type="ORF">CO059_01170</name>
</gene>
<dbReference type="NCBIfam" id="TIGR02027">
    <property type="entry name" value="rpoA"/>
    <property type="match status" value="1"/>
</dbReference>
<feature type="region of interest" description="Alpha C-terminal domain (alpha-CTD)" evidence="11">
    <location>
        <begin position="241"/>
        <end position="319"/>
    </location>
</feature>
<keyword evidence="6 11" id="KW-0548">Nucleotidyltransferase</keyword>
<comment type="function">
    <text evidence="11">DNA-dependent RNA polymerase catalyzes the transcription of DNA into RNA using the four ribonucleoside triphosphates as substrates.</text>
</comment>
<dbReference type="Pfam" id="PF01000">
    <property type="entry name" value="RNA_pol_A_bac"/>
    <property type="match status" value="1"/>
</dbReference>
<dbReference type="GO" id="GO:0046983">
    <property type="term" value="F:protein dimerization activity"/>
    <property type="evidence" value="ECO:0007669"/>
    <property type="project" value="InterPro"/>
</dbReference>
<keyword evidence="4 11" id="KW-0240">DNA-directed RNA polymerase</keyword>
<evidence type="ECO:0000256" key="4">
    <source>
        <dbReference type="ARBA" id="ARBA00022478"/>
    </source>
</evidence>
<dbReference type="InterPro" id="IPR036643">
    <property type="entry name" value="RNApol_insert_sf"/>
</dbReference>
<dbReference type="Gene3D" id="1.10.150.20">
    <property type="entry name" value="5' to 3' exonuclease, C-terminal subdomain"/>
    <property type="match status" value="1"/>
</dbReference>
<dbReference type="SUPFAM" id="SSF47789">
    <property type="entry name" value="C-terminal domain of RNA polymerase alpha subunit"/>
    <property type="match status" value="1"/>
</dbReference>
<dbReference type="Gene3D" id="2.170.120.12">
    <property type="entry name" value="DNA-directed RNA polymerase, insert domain"/>
    <property type="match status" value="1"/>
</dbReference>
<dbReference type="InterPro" id="IPR011263">
    <property type="entry name" value="DNA-dir_RNA_pol_RpoA/D/Rpb3"/>
</dbReference>
<dbReference type="InterPro" id="IPR036603">
    <property type="entry name" value="RBP11-like"/>
</dbReference>
<dbReference type="GO" id="GO:0000428">
    <property type="term" value="C:DNA-directed RNA polymerase complex"/>
    <property type="evidence" value="ECO:0007669"/>
    <property type="project" value="UniProtKB-KW"/>
</dbReference>
<sequence length="319" mass="35055">MINPKEITIKKEKETKEEGRFVIEPLPSGYGHTLGNALRRVLLSSLPGAAVAEVSFEGVPHPFTTIKGVKEDLIELILNLKKVRFIMHVDGPLEARIEAKGKKEVTAGDIKISSGAEIANPELKVATLTDKSAKLSARLLVEKGVGYKPSEERQESRVGVIPMDSVFSPVTKVAYFVEETRRGRETNLDKLILEITTDRTLKPGEALEKATAILISYLEPLIGKKLKKAAEEALAEKGKKVEGPSPEIRKLSLEELNLPPQTVTILTKGGIKTVGRLLQKTVEDLLSIRGFGERRLKDLERELKKLGVALKESEATKEG</sequence>
<dbReference type="Pfam" id="PF01193">
    <property type="entry name" value="RNA_pol_L"/>
    <property type="match status" value="1"/>
</dbReference>
<evidence type="ECO:0000256" key="11">
    <source>
        <dbReference type="HAMAP-Rule" id="MF_00059"/>
    </source>
</evidence>
<dbReference type="FunFam" id="2.170.120.12:FF:000001">
    <property type="entry name" value="DNA-directed RNA polymerase subunit alpha"/>
    <property type="match status" value="1"/>
</dbReference>
<evidence type="ECO:0000313" key="13">
    <source>
        <dbReference type="EMBL" id="PJC22975.1"/>
    </source>
</evidence>